<evidence type="ECO:0000259" key="11">
    <source>
        <dbReference type="PROSITE" id="PS51745"/>
    </source>
</evidence>
<evidence type="ECO:0000313" key="15">
    <source>
        <dbReference type="Proteomes" id="UP000639772"/>
    </source>
</evidence>
<name>A0A835UUK5_VANPL</name>
<dbReference type="EMBL" id="JADCNL010000008">
    <property type="protein sequence ID" value="KAG0470714.1"/>
    <property type="molecule type" value="Genomic_DNA"/>
</dbReference>
<evidence type="ECO:0000256" key="3">
    <source>
        <dbReference type="ARBA" id="ARBA00006728"/>
    </source>
</evidence>
<comment type="caution">
    <text evidence="13">The sequence shown here is derived from an EMBL/GenBank/DDBJ whole genome shotgun (WGS) entry which is preliminary data.</text>
</comment>
<protein>
    <recommendedName>
        <fullName evidence="10">Auxin-responsive protein</fullName>
    </recommendedName>
</protein>
<keyword evidence="6 10" id="KW-0805">Transcription regulation</keyword>
<organism evidence="13 15">
    <name type="scientific">Vanilla planifolia</name>
    <name type="common">Vanilla</name>
    <dbReference type="NCBI Taxonomy" id="51239"/>
    <lineage>
        <taxon>Eukaryota</taxon>
        <taxon>Viridiplantae</taxon>
        <taxon>Streptophyta</taxon>
        <taxon>Embryophyta</taxon>
        <taxon>Tracheophyta</taxon>
        <taxon>Spermatophyta</taxon>
        <taxon>Magnoliopsida</taxon>
        <taxon>Liliopsida</taxon>
        <taxon>Asparagales</taxon>
        <taxon>Orchidaceae</taxon>
        <taxon>Vanilloideae</taxon>
        <taxon>Vanilleae</taxon>
        <taxon>Vanilla</taxon>
    </lineage>
</organism>
<dbReference type="Proteomes" id="UP000636800">
    <property type="component" value="Unassembled WGS sequence"/>
</dbReference>
<dbReference type="AlphaFoldDB" id="A0A835UUK5"/>
<dbReference type="GO" id="GO:0005634">
    <property type="term" value="C:nucleus"/>
    <property type="evidence" value="ECO:0007669"/>
    <property type="project" value="UniProtKB-SubCell"/>
</dbReference>
<dbReference type="GO" id="GO:0006355">
    <property type="term" value="P:regulation of DNA-templated transcription"/>
    <property type="evidence" value="ECO:0007669"/>
    <property type="project" value="InterPro"/>
</dbReference>
<evidence type="ECO:0000256" key="6">
    <source>
        <dbReference type="ARBA" id="ARBA00023015"/>
    </source>
</evidence>
<dbReference type="PANTHER" id="PTHR31734">
    <property type="entry name" value="AUXIN-RESPONSIVE PROTEIN IAA17"/>
    <property type="match status" value="1"/>
</dbReference>
<accession>A0A835UUK5</accession>
<dbReference type="EMBL" id="JADCNM010000008">
    <property type="protein sequence ID" value="KAG0472286.1"/>
    <property type="molecule type" value="Genomic_DNA"/>
</dbReference>
<keyword evidence="14" id="KW-1185">Reference proteome</keyword>
<feature type="domain" description="PB1" evidence="11">
    <location>
        <begin position="52"/>
        <end position="147"/>
    </location>
</feature>
<dbReference type="PROSITE" id="PS51745">
    <property type="entry name" value="PB1"/>
    <property type="match status" value="1"/>
</dbReference>
<comment type="similarity">
    <text evidence="3 10">Belongs to the Aux/IAA family.</text>
</comment>
<sequence length="155" mass="17179">MAGTGSSYQETLKRRWDESAAFASGSCSQLPPPATIKPLSLSNDGMSLAGFQPSVTVYKEGSSICHRVQLDRHAGYESLAAALHRIFANDNADGHPRLYGRLDLSNAVPGHMVAYEDIEDDLLLAGDLSWKDFLRVVKRIRIIPTKPRRRKLRTD</sequence>
<proteinExistence type="inferred from homology"/>
<comment type="function">
    <text evidence="1 10">Aux/IAA proteins are short-lived transcriptional factors that function as repressors of early auxin response genes at low auxin concentrations.</text>
</comment>
<comment type="subcellular location">
    <subcellularLocation>
        <location evidence="2 10">Nucleus</location>
    </subcellularLocation>
</comment>
<evidence type="ECO:0000256" key="7">
    <source>
        <dbReference type="ARBA" id="ARBA00023163"/>
    </source>
</evidence>
<keyword evidence="8 10" id="KW-0539">Nucleus</keyword>
<evidence type="ECO:0000256" key="4">
    <source>
        <dbReference type="ARBA" id="ARBA00011726"/>
    </source>
</evidence>
<keyword evidence="5 10" id="KW-0678">Repressor</keyword>
<evidence type="ECO:0000256" key="2">
    <source>
        <dbReference type="ARBA" id="ARBA00004123"/>
    </source>
</evidence>
<dbReference type="InterPro" id="IPR003311">
    <property type="entry name" value="AUX_IAA"/>
</dbReference>
<dbReference type="Gene3D" id="3.10.20.90">
    <property type="entry name" value="Phosphatidylinositol 3-kinase Catalytic Subunit, Chain A, domain 1"/>
    <property type="match status" value="1"/>
</dbReference>
<gene>
    <name evidence="13" type="ORF">HPP92_016832</name>
    <name evidence="12" type="ORF">HPP92_017414</name>
</gene>
<dbReference type="InterPro" id="IPR053793">
    <property type="entry name" value="PB1-like"/>
</dbReference>
<evidence type="ECO:0000256" key="9">
    <source>
        <dbReference type="ARBA" id="ARBA00023294"/>
    </source>
</evidence>
<evidence type="ECO:0000313" key="13">
    <source>
        <dbReference type="EMBL" id="KAG0472286.1"/>
    </source>
</evidence>
<keyword evidence="9 10" id="KW-0927">Auxin signaling pathway</keyword>
<dbReference type="GO" id="GO:0009734">
    <property type="term" value="P:auxin-activated signaling pathway"/>
    <property type="evidence" value="ECO:0007669"/>
    <property type="project" value="UniProtKB-UniRule"/>
</dbReference>
<dbReference type="Pfam" id="PF02309">
    <property type="entry name" value="AUX_IAA"/>
    <property type="match status" value="1"/>
</dbReference>
<dbReference type="PANTHER" id="PTHR31734:SF7">
    <property type="entry name" value="AUXIN-RESPONSIVE PROTEIN IAA33"/>
    <property type="match status" value="1"/>
</dbReference>
<keyword evidence="7 10" id="KW-0804">Transcription</keyword>
<comment type="subunit">
    <text evidence="4 10">Homodimers and heterodimers.</text>
</comment>
<dbReference type="SUPFAM" id="SSF54277">
    <property type="entry name" value="CAD &amp; PB1 domains"/>
    <property type="match status" value="1"/>
</dbReference>
<reference evidence="14 15" key="1">
    <citation type="journal article" date="2020" name="Nat. Food">
        <title>A phased Vanilla planifolia genome enables genetic improvement of flavour and production.</title>
        <authorList>
            <person name="Hasing T."/>
            <person name="Tang H."/>
            <person name="Brym M."/>
            <person name="Khazi F."/>
            <person name="Huang T."/>
            <person name="Chambers A.H."/>
        </authorList>
    </citation>
    <scope>NUCLEOTIDE SEQUENCE [LARGE SCALE GENOMIC DNA]</scope>
    <source>
        <tissue evidence="13">Leaf</tissue>
    </source>
</reference>
<dbReference type="InterPro" id="IPR033389">
    <property type="entry name" value="AUX/IAA_dom"/>
</dbReference>
<evidence type="ECO:0000256" key="8">
    <source>
        <dbReference type="ARBA" id="ARBA00023242"/>
    </source>
</evidence>
<evidence type="ECO:0000256" key="10">
    <source>
        <dbReference type="RuleBase" id="RU004549"/>
    </source>
</evidence>
<dbReference type="Proteomes" id="UP000639772">
    <property type="component" value="Unassembled WGS sequence"/>
</dbReference>
<evidence type="ECO:0000313" key="14">
    <source>
        <dbReference type="Proteomes" id="UP000636800"/>
    </source>
</evidence>
<evidence type="ECO:0000256" key="5">
    <source>
        <dbReference type="ARBA" id="ARBA00022491"/>
    </source>
</evidence>
<dbReference type="OrthoDB" id="783725at2759"/>
<evidence type="ECO:0000256" key="1">
    <source>
        <dbReference type="ARBA" id="ARBA00002159"/>
    </source>
</evidence>
<evidence type="ECO:0000313" key="12">
    <source>
        <dbReference type="EMBL" id="KAG0470714.1"/>
    </source>
</evidence>